<keyword evidence="2" id="KW-1185">Reference proteome</keyword>
<evidence type="ECO:0000313" key="1">
    <source>
        <dbReference type="EMBL" id="KAI7997596.1"/>
    </source>
</evidence>
<organism evidence="1 2">
    <name type="scientific">Camellia lanceoleosa</name>
    <dbReference type="NCBI Taxonomy" id="1840588"/>
    <lineage>
        <taxon>Eukaryota</taxon>
        <taxon>Viridiplantae</taxon>
        <taxon>Streptophyta</taxon>
        <taxon>Embryophyta</taxon>
        <taxon>Tracheophyta</taxon>
        <taxon>Spermatophyta</taxon>
        <taxon>Magnoliopsida</taxon>
        <taxon>eudicotyledons</taxon>
        <taxon>Gunneridae</taxon>
        <taxon>Pentapetalae</taxon>
        <taxon>asterids</taxon>
        <taxon>Ericales</taxon>
        <taxon>Theaceae</taxon>
        <taxon>Camellia</taxon>
    </lineage>
</organism>
<accession>A0ACC0GD77</accession>
<reference evidence="1 2" key="1">
    <citation type="journal article" date="2022" name="Plant J.">
        <title>Chromosome-level genome of Camellia lanceoleosa provides a valuable resource for understanding genome evolution and self-incompatibility.</title>
        <authorList>
            <person name="Gong W."/>
            <person name="Xiao S."/>
            <person name="Wang L."/>
            <person name="Liao Z."/>
            <person name="Chang Y."/>
            <person name="Mo W."/>
            <person name="Hu G."/>
            <person name="Li W."/>
            <person name="Zhao G."/>
            <person name="Zhu H."/>
            <person name="Hu X."/>
            <person name="Ji K."/>
            <person name="Xiang X."/>
            <person name="Song Q."/>
            <person name="Yuan D."/>
            <person name="Jin S."/>
            <person name="Zhang L."/>
        </authorList>
    </citation>
    <scope>NUCLEOTIDE SEQUENCE [LARGE SCALE GENOMIC DNA]</scope>
    <source>
        <strain evidence="1">SQ_2022a</strain>
    </source>
</reference>
<sequence length="119" mass="13068">MEDDSLTCEIRTLSQNPKAKLTFMYKWAYEKGPPPAMAEVTGFNPPYPSPAPVMGPPPPGYGYPPPPPGHGYPPPQPGFGVQVQQQPELPKKNKWGWFGRFLGRLCAAVVIDDAMNNDT</sequence>
<dbReference type="EMBL" id="CM045767">
    <property type="protein sequence ID" value="KAI7997596.1"/>
    <property type="molecule type" value="Genomic_DNA"/>
</dbReference>
<dbReference type="Proteomes" id="UP001060215">
    <property type="component" value="Chromosome 10"/>
</dbReference>
<protein>
    <submittedName>
        <fullName evidence="1">Uncharacterized protein</fullName>
    </submittedName>
</protein>
<gene>
    <name evidence="1" type="ORF">LOK49_LG10G01224</name>
</gene>
<comment type="caution">
    <text evidence="1">The sequence shown here is derived from an EMBL/GenBank/DDBJ whole genome shotgun (WGS) entry which is preliminary data.</text>
</comment>
<evidence type="ECO:0000313" key="2">
    <source>
        <dbReference type="Proteomes" id="UP001060215"/>
    </source>
</evidence>
<proteinExistence type="predicted"/>
<name>A0ACC0GD77_9ERIC</name>